<dbReference type="RefSeq" id="WP_151653005.1">
    <property type="nucleotide sequence ID" value="NZ_WBVX01000029.1"/>
</dbReference>
<protein>
    <submittedName>
        <fullName evidence="1">Uncharacterized protein</fullName>
    </submittedName>
</protein>
<sequence>METITNNIKVENIQTENFDGHLGVTFDVIIDGEKTDLVEWIDLDDGLLIARGHPDGAIASGDYSFDDEVEEAIFDIVNDYLSDNPISEKTLQTYRDIKDGYEGEKASDEDQEEAEFEFELDGEEYSVRPSNETAYVNSEVVSWYHVYEAGSRYCGQFNVRARSVEYYGYQKAIVDHMKEIWS</sequence>
<name>A0A6L3YB36_9HYPH</name>
<proteinExistence type="predicted"/>
<dbReference type="EMBL" id="WBVX01000029">
    <property type="protein sequence ID" value="KAB2680078.1"/>
    <property type="molecule type" value="Genomic_DNA"/>
</dbReference>
<dbReference type="AlphaFoldDB" id="A0A6L3YB36"/>
<organism evidence="1 2">
    <name type="scientific">Brucella tritici</name>
    <dbReference type="NCBI Taxonomy" id="94626"/>
    <lineage>
        <taxon>Bacteria</taxon>
        <taxon>Pseudomonadati</taxon>
        <taxon>Pseudomonadota</taxon>
        <taxon>Alphaproteobacteria</taxon>
        <taxon>Hyphomicrobiales</taxon>
        <taxon>Brucellaceae</taxon>
        <taxon>Brucella/Ochrobactrum group</taxon>
        <taxon>Brucella</taxon>
    </lineage>
</organism>
<evidence type="ECO:0000313" key="2">
    <source>
        <dbReference type="Proteomes" id="UP000481643"/>
    </source>
</evidence>
<reference evidence="1 2" key="1">
    <citation type="submission" date="2019-09" db="EMBL/GenBank/DDBJ databases">
        <title>Taxonomic organization of the family Brucellaceae based on a phylogenomic approach.</title>
        <authorList>
            <person name="Leclercq S."/>
            <person name="Cloeckaert A."/>
            <person name="Zygmunt M.S."/>
        </authorList>
    </citation>
    <scope>NUCLEOTIDE SEQUENCE [LARGE SCALE GENOMIC DNA]</scope>
    <source>
        <strain evidence="1 2">WS1830</strain>
    </source>
</reference>
<comment type="caution">
    <text evidence="1">The sequence shown here is derived from an EMBL/GenBank/DDBJ whole genome shotgun (WGS) entry which is preliminary data.</text>
</comment>
<gene>
    <name evidence="1" type="ORF">F9L08_22020</name>
</gene>
<evidence type="ECO:0000313" key="1">
    <source>
        <dbReference type="EMBL" id="KAB2680078.1"/>
    </source>
</evidence>
<accession>A0A6L3YB36</accession>
<dbReference type="Proteomes" id="UP000481643">
    <property type="component" value="Unassembled WGS sequence"/>
</dbReference>